<evidence type="ECO:0000259" key="2">
    <source>
        <dbReference type="Pfam" id="PF07811"/>
    </source>
</evidence>
<accession>A0ABQ6BKP4</accession>
<reference evidence="4" key="1">
    <citation type="journal article" date="2019" name="Int. J. Syst. Evol. Microbiol.">
        <title>The Global Catalogue of Microorganisms (GCM) 10K type strain sequencing project: providing services to taxonomists for standard genome sequencing and annotation.</title>
        <authorList>
            <consortium name="The Broad Institute Genomics Platform"/>
            <consortium name="The Broad Institute Genome Sequencing Center for Infectious Disease"/>
            <person name="Wu L."/>
            <person name="Ma J."/>
        </authorList>
    </citation>
    <scope>NUCLEOTIDE SEQUENCE [LARGE SCALE GENOMIC DNA]</scope>
    <source>
        <strain evidence="4">NBRC 110107</strain>
    </source>
</reference>
<evidence type="ECO:0000313" key="3">
    <source>
        <dbReference type="EMBL" id="GLS01655.1"/>
    </source>
</evidence>
<keyword evidence="1" id="KW-0472">Membrane</keyword>
<gene>
    <name evidence="3" type="ORF">GCM10007859_16700</name>
</gene>
<dbReference type="Pfam" id="PF07811">
    <property type="entry name" value="TadE"/>
    <property type="match status" value="1"/>
</dbReference>
<feature type="transmembrane region" description="Helical" evidence="1">
    <location>
        <begin position="20"/>
        <end position="40"/>
    </location>
</feature>
<comment type="caution">
    <text evidence="3">The sequence shown here is derived from an EMBL/GenBank/DDBJ whole genome shotgun (WGS) entry which is preliminary data.</text>
</comment>
<evidence type="ECO:0000256" key="1">
    <source>
        <dbReference type="SAM" id="Phobius"/>
    </source>
</evidence>
<name>A0ABQ6BKP4_9CAUL</name>
<sequence length="178" mass="19514">MMRRGLFTRLAGDDRGVSAVEFAMLAPVLIAFYFGMAEFCQGFMAQKRMGHVSAMVADLVAQEESVATANLDDIFEIGGLIMKPFPTAALEQRVSSVTRTAGVARVDWSRGDGMDARAVNSTITLPTDLIADGESVIVSEATYDYDSPVDYFMPGITQFSHIYYLRPRTVDRTVCSNC</sequence>
<keyword evidence="4" id="KW-1185">Reference proteome</keyword>
<dbReference type="EMBL" id="BSOY01000033">
    <property type="protein sequence ID" value="GLS01655.1"/>
    <property type="molecule type" value="Genomic_DNA"/>
</dbReference>
<dbReference type="Proteomes" id="UP001156921">
    <property type="component" value="Unassembled WGS sequence"/>
</dbReference>
<proteinExistence type="predicted"/>
<keyword evidence="1" id="KW-1133">Transmembrane helix</keyword>
<feature type="domain" description="TadE-like" evidence="2">
    <location>
        <begin position="16"/>
        <end position="57"/>
    </location>
</feature>
<protein>
    <submittedName>
        <fullName evidence="3">Pilus biosynthesis protein TadE</fullName>
    </submittedName>
</protein>
<keyword evidence="1" id="KW-0812">Transmembrane</keyword>
<evidence type="ECO:0000313" key="4">
    <source>
        <dbReference type="Proteomes" id="UP001156921"/>
    </source>
</evidence>
<dbReference type="InterPro" id="IPR012495">
    <property type="entry name" value="TadE-like_dom"/>
</dbReference>
<organism evidence="3 4">
    <name type="scientific">Brevundimonas denitrificans</name>
    <dbReference type="NCBI Taxonomy" id="1443434"/>
    <lineage>
        <taxon>Bacteria</taxon>
        <taxon>Pseudomonadati</taxon>
        <taxon>Pseudomonadota</taxon>
        <taxon>Alphaproteobacteria</taxon>
        <taxon>Caulobacterales</taxon>
        <taxon>Caulobacteraceae</taxon>
        <taxon>Brevundimonas</taxon>
    </lineage>
</organism>